<keyword evidence="8" id="KW-0809">Transit peptide</keyword>
<dbReference type="GeneTree" id="ENSGT00390000013835"/>
<evidence type="ECO:0000256" key="1">
    <source>
        <dbReference type="ARBA" id="ARBA00003195"/>
    </source>
</evidence>
<dbReference type="Proteomes" id="UP000472266">
    <property type="component" value="Chromosome 3"/>
</dbReference>
<comment type="function">
    <text evidence="1">Accessory subunit of the mitochondrial membrane respiratory chain NADH dehydrogenase (Complex I), that is believed not to be involved in catalysis. Complex I functions in the transfer of electrons from NADH to the respiratory chain. The immediate electron acceptor for the enzyme is believed to be ubiquinone.</text>
</comment>
<comment type="subcellular location">
    <subcellularLocation>
        <location evidence="2">Mitochondrion inner membrane</location>
        <topology evidence="2">Peripheral membrane protein</topology>
        <orientation evidence="2">Matrix side</orientation>
    </subcellularLocation>
</comment>
<protein>
    <recommendedName>
        <fullName evidence="4">NADH dehydrogenase [ubiquinone] iron-sulfur protein 4, mitochondrial</fullName>
    </recommendedName>
    <alternativeName>
        <fullName evidence="13">Complex I-18 kDa</fullName>
    </alternativeName>
    <alternativeName>
        <fullName evidence="12">NADH-ubiquinone oxidoreductase 18 kDa subunit</fullName>
    </alternativeName>
</protein>
<evidence type="ECO:0000256" key="10">
    <source>
        <dbReference type="ARBA" id="ARBA00023128"/>
    </source>
</evidence>
<reference evidence="15" key="3">
    <citation type="submission" date="2025-09" db="UniProtKB">
        <authorList>
            <consortium name="Ensembl"/>
        </authorList>
    </citation>
    <scope>IDENTIFICATION</scope>
</reference>
<dbReference type="GO" id="GO:0005743">
    <property type="term" value="C:mitochondrial inner membrane"/>
    <property type="evidence" value="ECO:0007669"/>
    <property type="project" value="UniProtKB-SubCell"/>
</dbReference>
<keyword evidence="9" id="KW-0249">Electron transport</keyword>
<keyword evidence="7" id="KW-0999">Mitochondrion inner membrane</keyword>
<evidence type="ECO:0000256" key="14">
    <source>
        <dbReference type="SAM" id="MobiDB-lite"/>
    </source>
</evidence>
<dbReference type="AlphaFoldDB" id="A0A672TQI8"/>
<dbReference type="Pfam" id="PF04800">
    <property type="entry name" value="NDUS4"/>
    <property type="match status" value="1"/>
</dbReference>
<keyword evidence="11" id="KW-0472">Membrane</keyword>
<dbReference type="Ensembl" id="ENSSHBT00005004474.1">
    <property type="protein sequence ID" value="ENSSHBP00005003681.1"/>
    <property type="gene ID" value="ENSSHBG00005003321.1"/>
</dbReference>
<dbReference type="PANTHER" id="PTHR12219:SF8">
    <property type="entry name" value="NADH DEHYDROGENASE [UBIQUINONE] IRON-SULFUR PROTEIN 4, MITOCHONDRIAL"/>
    <property type="match status" value="1"/>
</dbReference>
<feature type="region of interest" description="Disordered" evidence="14">
    <location>
        <begin position="1"/>
        <end position="21"/>
    </location>
</feature>
<accession>A0A672TQI8</accession>
<reference evidence="15" key="2">
    <citation type="submission" date="2025-08" db="UniProtKB">
        <authorList>
            <consortium name="Ensembl"/>
        </authorList>
    </citation>
    <scope>IDENTIFICATION</scope>
</reference>
<dbReference type="InParanoid" id="A0A672TQI8"/>
<dbReference type="PANTHER" id="PTHR12219">
    <property type="entry name" value="NADH-UBIQUINONE OXIDOREDUCTASE"/>
    <property type="match status" value="1"/>
</dbReference>
<proteinExistence type="inferred from homology"/>
<gene>
    <name evidence="15" type="primary">NDUFS4</name>
</gene>
<comment type="similarity">
    <text evidence="3">Belongs to the complex I NDUFS4 subunit family.</text>
</comment>
<dbReference type="Gene3D" id="3.30.160.190">
    <property type="entry name" value="atu1810 like domain"/>
    <property type="match status" value="1"/>
</dbReference>
<evidence type="ECO:0000256" key="2">
    <source>
        <dbReference type="ARBA" id="ARBA00004443"/>
    </source>
</evidence>
<evidence type="ECO:0000256" key="12">
    <source>
        <dbReference type="ARBA" id="ARBA00029642"/>
    </source>
</evidence>
<keyword evidence="6" id="KW-0679">Respiratory chain</keyword>
<keyword evidence="5" id="KW-0813">Transport</keyword>
<dbReference type="KEGG" id="shab:115619476"/>
<keyword evidence="10" id="KW-0496">Mitochondrion</keyword>
<dbReference type="FunFam" id="3.30.160.190:FF:000001">
    <property type="entry name" value="NADH-ubiquinone oxidoreductase 21 kDa subunit mitochondrial"/>
    <property type="match status" value="1"/>
</dbReference>
<evidence type="ECO:0000256" key="6">
    <source>
        <dbReference type="ARBA" id="ARBA00022660"/>
    </source>
</evidence>
<evidence type="ECO:0000256" key="7">
    <source>
        <dbReference type="ARBA" id="ARBA00022792"/>
    </source>
</evidence>
<sequence length="310" mass="34750">MPSLPCQPNRDRDTHRPAQPPCWVEGAHWPRRPVPFLPGTHPLPPRRWRQARSSQKTFLNACLAPPQGSGIRLDFPQCRRWCTSSPPTLSFYPSPALPLSQPAPLPRAPSFRPRLRVSCLGGGDLALRRRRLPAAAASVMAATLSMSAALRHFVARSGVAAARLSPARSLSTSTWRLAQDQTRDTQLITVDEKLDITALTGVPDEHIKTRKVHIFVPARNAMQSGVNNTKKWKMEFDNRERWENPLMGWASTADPLSNMVLTFSTKEDAIAFAEKNGWSYDVEEKKIPKPKSKSYGANFSWNKRTRVSTK</sequence>
<evidence type="ECO:0000256" key="3">
    <source>
        <dbReference type="ARBA" id="ARBA00005882"/>
    </source>
</evidence>
<evidence type="ECO:0000256" key="4">
    <source>
        <dbReference type="ARBA" id="ARBA00015796"/>
    </source>
</evidence>
<evidence type="ECO:0000256" key="9">
    <source>
        <dbReference type="ARBA" id="ARBA00022982"/>
    </source>
</evidence>
<keyword evidence="16" id="KW-1185">Reference proteome</keyword>
<evidence type="ECO:0000313" key="15">
    <source>
        <dbReference type="Ensembl" id="ENSSHBP00005003681.1"/>
    </source>
</evidence>
<dbReference type="GeneID" id="115619476"/>
<evidence type="ECO:0000256" key="8">
    <source>
        <dbReference type="ARBA" id="ARBA00022946"/>
    </source>
</evidence>
<dbReference type="InterPro" id="IPR006885">
    <property type="entry name" value="NADH_UbQ_FeS_4_mit-like"/>
</dbReference>
<dbReference type="RefSeq" id="XP_030367635.1">
    <property type="nucleotide sequence ID" value="XM_030511775.1"/>
</dbReference>
<dbReference type="CTD" id="4724"/>
<organism evidence="15 16">
    <name type="scientific">Strigops habroptila</name>
    <name type="common">Kakapo</name>
    <dbReference type="NCBI Taxonomy" id="2489341"/>
    <lineage>
        <taxon>Eukaryota</taxon>
        <taxon>Metazoa</taxon>
        <taxon>Chordata</taxon>
        <taxon>Craniata</taxon>
        <taxon>Vertebrata</taxon>
        <taxon>Euteleostomi</taxon>
        <taxon>Archelosauria</taxon>
        <taxon>Archosauria</taxon>
        <taxon>Dinosauria</taxon>
        <taxon>Saurischia</taxon>
        <taxon>Theropoda</taxon>
        <taxon>Coelurosauria</taxon>
        <taxon>Aves</taxon>
        <taxon>Neognathae</taxon>
        <taxon>Neoaves</taxon>
        <taxon>Telluraves</taxon>
        <taxon>Australaves</taxon>
        <taxon>Psittaciformes</taxon>
        <taxon>Psittacidae</taxon>
        <taxon>Strigops</taxon>
    </lineage>
</organism>
<dbReference type="OrthoDB" id="3089at2759"/>
<reference evidence="15 16" key="1">
    <citation type="submission" date="2019-11" db="EMBL/GenBank/DDBJ databases">
        <title>Strigops habroptila (kakapo) genome, bStrHab1, primary haplotype, v2.</title>
        <authorList>
            <person name="Jarvis E.D."/>
            <person name="Howard J."/>
            <person name="Rhie A."/>
            <person name="Phillippy A."/>
            <person name="Korlach J."/>
            <person name="Digby A."/>
            <person name="Iorns D."/>
            <person name="Eason D."/>
            <person name="Robertson B."/>
            <person name="Raemaekers T."/>
            <person name="Howe K."/>
            <person name="Lewin H."/>
            <person name="Damas J."/>
            <person name="Hastie A."/>
            <person name="Tracey A."/>
            <person name="Chow W."/>
            <person name="Fedrigo O."/>
        </authorList>
    </citation>
    <scope>NUCLEOTIDE SEQUENCE [LARGE SCALE GENOMIC DNA]</scope>
</reference>
<evidence type="ECO:0000313" key="16">
    <source>
        <dbReference type="Proteomes" id="UP000472266"/>
    </source>
</evidence>
<dbReference type="InterPro" id="IPR038532">
    <property type="entry name" value="NDUFS4-like_sf"/>
</dbReference>
<evidence type="ECO:0000256" key="5">
    <source>
        <dbReference type="ARBA" id="ARBA00022448"/>
    </source>
</evidence>
<evidence type="ECO:0000256" key="11">
    <source>
        <dbReference type="ARBA" id="ARBA00023136"/>
    </source>
</evidence>
<name>A0A672TQI8_STRHB</name>
<dbReference type="GO" id="GO:0022900">
    <property type="term" value="P:electron transport chain"/>
    <property type="evidence" value="ECO:0007669"/>
    <property type="project" value="InterPro"/>
</dbReference>
<dbReference type="OMA" id="RICFRHS"/>
<evidence type="ECO:0000256" key="13">
    <source>
        <dbReference type="ARBA" id="ARBA00032105"/>
    </source>
</evidence>